<feature type="signal peptide" evidence="3">
    <location>
        <begin position="1"/>
        <end position="20"/>
    </location>
</feature>
<proteinExistence type="inferred from homology"/>
<gene>
    <name evidence="5" type="ORF">INT44_005736</name>
</gene>
<dbReference type="OrthoDB" id="771136at2759"/>
<dbReference type="SUPFAM" id="SSF50630">
    <property type="entry name" value="Acid proteases"/>
    <property type="match status" value="1"/>
</dbReference>
<keyword evidence="2" id="KW-1015">Disulfide bond</keyword>
<evidence type="ECO:0000256" key="1">
    <source>
        <dbReference type="ARBA" id="ARBA00007447"/>
    </source>
</evidence>
<dbReference type="InterPro" id="IPR001461">
    <property type="entry name" value="Aspartic_peptidase_A1"/>
</dbReference>
<dbReference type="Pfam" id="PF00026">
    <property type="entry name" value="Asp"/>
    <property type="match status" value="2"/>
</dbReference>
<comment type="similarity">
    <text evidence="1">Belongs to the peptidase A1 family.</text>
</comment>
<keyword evidence="3" id="KW-0732">Signal</keyword>
<evidence type="ECO:0000313" key="5">
    <source>
        <dbReference type="EMBL" id="KAG2182756.1"/>
    </source>
</evidence>
<evidence type="ECO:0000259" key="4">
    <source>
        <dbReference type="PROSITE" id="PS51767"/>
    </source>
</evidence>
<dbReference type="PANTHER" id="PTHR47966">
    <property type="entry name" value="BETA-SITE APP-CLEAVING ENZYME, ISOFORM A-RELATED"/>
    <property type="match status" value="1"/>
</dbReference>
<dbReference type="PANTHER" id="PTHR47966:SF51">
    <property type="entry name" value="BETA-SITE APP-CLEAVING ENZYME, ISOFORM A-RELATED"/>
    <property type="match status" value="1"/>
</dbReference>
<evidence type="ECO:0000313" key="6">
    <source>
        <dbReference type="Proteomes" id="UP000612746"/>
    </source>
</evidence>
<dbReference type="GO" id="GO:0004190">
    <property type="term" value="F:aspartic-type endopeptidase activity"/>
    <property type="evidence" value="ECO:0007669"/>
    <property type="project" value="InterPro"/>
</dbReference>
<dbReference type="AlphaFoldDB" id="A0A8H7PZ14"/>
<organism evidence="5 6">
    <name type="scientific">Umbelopsis vinacea</name>
    <dbReference type="NCBI Taxonomy" id="44442"/>
    <lineage>
        <taxon>Eukaryota</taxon>
        <taxon>Fungi</taxon>
        <taxon>Fungi incertae sedis</taxon>
        <taxon>Mucoromycota</taxon>
        <taxon>Mucoromycotina</taxon>
        <taxon>Umbelopsidomycetes</taxon>
        <taxon>Umbelopsidales</taxon>
        <taxon>Umbelopsidaceae</taxon>
        <taxon>Umbelopsis</taxon>
    </lineage>
</organism>
<feature type="domain" description="Peptidase A1" evidence="4">
    <location>
        <begin position="50"/>
        <end position="417"/>
    </location>
</feature>
<accession>A0A8H7PZ14</accession>
<comment type="caution">
    <text evidence="5">The sequence shown here is derived from an EMBL/GenBank/DDBJ whole genome shotgun (WGS) entry which is preliminary data.</text>
</comment>
<feature type="disulfide bond" evidence="2">
    <location>
        <begin position="344"/>
        <end position="379"/>
    </location>
</feature>
<dbReference type="Gene3D" id="2.40.70.10">
    <property type="entry name" value="Acid Proteases"/>
    <property type="match status" value="2"/>
</dbReference>
<name>A0A8H7PZ14_9FUNG</name>
<dbReference type="CDD" id="cd05471">
    <property type="entry name" value="pepsin_like"/>
    <property type="match status" value="1"/>
</dbReference>
<evidence type="ECO:0000256" key="2">
    <source>
        <dbReference type="PIRSR" id="PIRSR601461-2"/>
    </source>
</evidence>
<feature type="disulfide bond" evidence="2">
    <location>
        <begin position="81"/>
        <end position="115"/>
    </location>
</feature>
<dbReference type="PRINTS" id="PR00792">
    <property type="entry name" value="PEPSIN"/>
</dbReference>
<dbReference type="InterPro" id="IPR033121">
    <property type="entry name" value="PEPTIDASE_A1"/>
</dbReference>
<dbReference type="PROSITE" id="PS51767">
    <property type="entry name" value="PEPTIDASE_A1"/>
    <property type="match status" value="1"/>
</dbReference>
<dbReference type="Proteomes" id="UP000612746">
    <property type="component" value="Unassembled WGS sequence"/>
</dbReference>
<dbReference type="EMBL" id="JAEPRA010000007">
    <property type="protein sequence ID" value="KAG2182756.1"/>
    <property type="molecule type" value="Genomic_DNA"/>
</dbReference>
<protein>
    <recommendedName>
        <fullName evidence="4">Peptidase A1 domain-containing protein</fullName>
    </recommendedName>
</protein>
<evidence type="ECO:0000256" key="3">
    <source>
        <dbReference type="SAM" id="SignalP"/>
    </source>
</evidence>
<sequence>MRSTILCLAALAQLALTAVAADKHVTIPLYRRSPSPFYQAAGEQIDDGVLAGKISVGTPPQEFNVVFDTSTGLSWIRGSKCRSENCLDRCTYYSTRSKTAVSTGHKYSVNYGDACVDTRVYLDTISFSGRTVPNMPLGGAERMSGFDAGFDGYLGLGPDIQFNKTGKLYAGNGNLQRRQDLMTQPSSFVNAAFQIGQIESPQFGVFISTNATAAPTTAPVDPATPVVTTPDTNTASTGFVKRTTEKAAPAGYLIFGGVDKSKITGDFNYLTLADPVEGETRNWDVCLKKADFGNGLDFQQSEDTIASISTSSSYITMPCHQADKFHDKFGGKFLESTQTYTIKCSEISKLPPLKLRFDDYTVTLPASYWTREIDGDRDCCETLIRKGVSNRDWSLGTAFTHAFYTSFNSEKEAVGLGVLKGSPSGLKITKN</sequence>
<dbReference type="InterPro" id="IPR034164">
    <property type="entry name" value="Pepsin-like_dom"/>
</dbReference>
<feature type="chain" id="PRO_5034462807" description="Peptidase A1 domain-containing protein" evidence="3">
    <location>
        <begin position="21"/>
        <end position="431"/>
    </location>
</feature>
<dbReference type="GO" id="GO:0006508">
    <property type="term" value="P:proteolysis"/>
    <property type="evidence" value="ECO:0007669"/>
    <property type="project" value="InterPro"/>
</dbReference>
<keyword evidence="6" id="KW-1185">Reference proteome</keyword>
<reference evidence="5" key="1">
    <citation type="submission" date="2020-12" db="EMBL/GenBank/DDBJ databases">
        <title>Metabolic potential, ecology and presence of endohyphal bacteria is reflected in genomic diversity of Mucoromycotina.</title>
        <authorList>
            <person name="Muszewska A."/>
            <person name="Okrasinska A."/>
            <person name="Steczkiewicz K."/>
            <person name="Drgas O."/>
            <person name="Orlowska M."/>
            <person name="Perlinska-Lenart U."/>
            <person name="Aleksandrzak-Piekarczyk T."/>
            <person name="Szatraj K."/>
            <person name="Zielenkiewicz U."/>
            <person name="Pilsyk S."/>
            <person name="Malc E."/>
            <person name="Mieczkowski P."/>
            <person name="Kruszewska J.S."/>
            <person name="Biernat P."/>
            <person name="Pawlowska J."/>
        </authorList>
    </citation>
    <scope>NUCLEOTIDE SEQUENCE</scope>
    <source>
        <strain evidence="5">WA0000051536</strain>
    </source>
</reference>
<dbReference type="InterPro" id="IPR021109">
    <property type="entry name" value="Peptidase_aspartic_dom_sf"/>
</dbReference>